<keyword evidence="2" id="KW-1185">Reference proteome</keyword>
<proteinExistence type="predicted"/>
<accession>A0AAD6SBZ3</accession>
<gene>
    <name evidence="1" type="ORF">C8F04DRAFT_1401303</name>
</gene>
<evidence type="ECO:0000313" key="2">
    <source>
        <dbReference type="Proteomes" id="UP001218188"/>
    </source>
</evidence>
<evidence type="ECO:0000313" key="1">
    <source>
        <dbReference type="EMBL" id="KAJ7024168.1"/>
    </source>
</evidence>
<comment type="caution">
    <text evidence="1">The sequence shown here is derived from an EMBL/GenBank/DDBJ whole genome shotgun (WGS) entry which is preliminary data.</text>
</comment>
<protein>
    <submittedName>
        <fullName evidence="1">Uncharacterized protein</fullName>
    </submittedName>
</protein>
<dbReference type="Proteomes" id="UP001218188">
    <property type="component" value="Unassembled WGS sequence"/>
</dbReference>
<reference evidence="1" key="1">
    <citation type="submission" date="2023-03" db="EMBL/GenBank/DDBJ databases">
        <title>Massive genome expansion in bonnet fungi (Mycena s.s.) driven by repeated elements and novel gene families across ecological guilds.</title>
        <authorList>
            <consortium name="Lawrence Berkeley National Laboratory"/>
            <person name="Harder C.B."/>
            <person name="Miyauchi S."/>
            <person name="Viragh M."/>
            <person name="Kuo A."/>
            <person name="Thoen E."/>
            <person name="Andreopoulos B."/>
            <person name="Lu D."/>
            <person name="Skrede I."/>
            <person name="Drula E."/>
            <person name="Henrissat B."/>
            <person name="Morin E."/>
            <person name="Kohler A."/>
            <person name="Barry K."/>
            <person name="LaButti K."/>
            <person name="Morin E."/>
            <person name="Salamov A."/>
            <person name="Lipzen A."/>
            <person name="Mereny Z."/>
            <person name="Hegedus B."/>
            <person name="Baldrian P."/>
            <person name="Stursova M."/>
            <person name="Weitz H."/>
            <person name="Taylor A."/>
            <person name="Grigoriev I.V."/>
            <person name="Nagy L.G."/>
            <person name="Martin F."/>
            <person name="Kauserud H."/>
        </authorList>
    </citation>
    <scope>NUCLEOTIDE SEQUENCE</scope>
    <source>
        <strain evidence="1">CBHHK200</strain>
    </source>
</reference>
<organism evidence="1 2">
    <name type="scientific">Mycena alexandri</name>
    <dbReference type="NCBI Taxonomy" id="1745969"/>
    <lineage>
        <taxon>Eukaryota</taxon>
        <taxon>Fungi</taxon>
        <taxon>Dikarya</taxon>
        <taxon>Basidiomycota</taxon>
        <taxon>Agaricomycotina</taxon>
        <taxon>Agaricomycetes</taxon>
        <taxon>Agaricomycetidae</taxon>
        <taxon>Agaricales</taxon>
        <taxon>Marasmiineae</taxon>
        <taxon>Mycenaceae</taxon>
        <taxon>Mycena</taxon>
    </lineage>
</organism>
<name>A0AAD6SBZ3_9AGAR</name>
<dbReference type="AlphaFoldDB" id="A0AAD6SBZ3"/>
<sequence>MSYIDDGRPLSTQGLLGVLLCRTQETLLEVVLTALESGGNAYRPRHLLATPFKRHSPSGQAPPGRGITAEIRAQISVMLREKLTPPPRETYSLNWFERPLACLRSRVHRLHPRAALRGAPSRT</sequence>
<dbReference type="EMBL" id="JARJCM010000174">
    <property type="protein sequence ID" value="KAJ7024168.1"/>
    <property type="molecule type" value="Genomic_DNA"/>
</dbReference>